<dbReference type="GO" id="GO:0007399">
    <property type="term" value="P:nervous system development"/>
    <property type="evidence" value="ECO:0007669"/>
    <property type="project" value="UniProtKB-KW"/>
</dbReference>
<evidence type="ECO:0000256" key="5">
    <source>
        <dbReference type="ARBA" id="ARBA00055098"/>
    </source>
</evidence>
<comment type="function">
    <text evidence="5">May regulate apoptosis of neural progenitor cells during their differentiation.</text>
</comment>
<dbReference type="GO" id="GO:0004674">
    <property type="term" value="F:protein serine/threonine kinase activity"/>
    <property type="evidence" value="ECO:0000318"/>
    <property type="project" value="GO_Central"/>
</dbReference>
<name>A0A9J7HY96_BRAFL</name>
<evidence type="ECO:0000313" key="9">
    <source>
        <dbReference type="Proteomes" id="UP000001554"/>
    </source>
</evidence>
<keyword evidence="9" id="KW-1185">Reference proteome</keyword>
<dbReference type="InterPro" id="IPR000719">
    <property type="entry name" value="Prot_kinase_dom"/>
</dbReference>
<accession>A0A9J7HY96</accession>
<evidence type="ECO:0000256" key="6">
    <source>
        <dbReference type="ARBA" id="ARBA00067126"/>
    </source>
</evidence>
<proteinExistence type="predicted"/>
<dbReference type="GO" id="GO:0005524">
    <property type="term" value="F:ATP binding"/>
    <property type="evidence" value="ECO:0007669"/>
    <property type="project" value="InterPro"/>
</dbReference>
<evidence type="ECO:0000256" key="1">
    <source>
        <dbReference type="ARBA" id="ARBA00004496"/>
    </source>
</evidence>
<organism evidence="9 10">
    <name type="scientific">Branchiostoma floridae</name>
    <name type="common">Florida lancelet</name>
    <name type="synonym">Amphioxus</name>
    <dbReference type="NCBI Taxonomy" id="7739"/>
    <lineage>
        <taxon>Eukaryota</taxon>
        <taxon>Metazoa</taxon>
        <taxon>Chordata</taxon>
        <taxon>Cephalochordata</taxon>
        <taxon>Leptocardii</taxon>
        <taxon>Amphioxiformes</taxon>
        <taxon>Branchiostomatidae</taxon>
        <taxon>Branchiostoma</taxon>
    </lineage>
</organism>
<reference evidence="9" key="2">
    <citation type="journal article" date="2020" name="Nat. Ecol. Evol.">
        <title>Deeply conserved synteny resolves early events in vertebrate evolution.</title>
        <authorList>
            <person name="Simakov O."/>
            <person name="Marletaz F."/>
            <person name="Yue J.X."/>
            <person name="O'Connell B."/>
            <person name="Jenkins J."/>
            <person name="Brandt A."/>
            <person name="Calef R."/>
            <person name="Tung C.H."/>
            <person name="Huang T.K."/>
            <person name="Schmutz J."/>
            <person name="Satoh N."/>
            <person name="Yu J.K."/>
            <person name="Putnam N.H."/>
            <person name="Green R.E."/>
            <person name="Rokhsar D.S."/>
        </authorList>
    </citation>
    <scope>NUCLEOTIDE SEQUENCE [LARGE SCALE GENOMIC DNA]</scope>
    <source>
        <strain evidence="9">S238N-H82</strain>
    </source>
</reference>
<keyword evidence="2" id="KW-0963">Cytoplasm</keyword>
<dbReference type="KEGG" id="bfo:118409438"/>
<evidence type="ECO:0000256" key="2">
    <source>
        <dbReference type="ARBA" id="ARBA00022490"/>
    </source>
</evidence>
<dbReference type="Gene3D" id="1.10.510.10">
    <property type="entry name" value="Transferase(Phosphotransferase) domain 1"/>
    <property type="match status" value="1"/>
</dbReference>
<evidence type="ECO:0000259" key="8">
    <source>
        <dbReference type="PROSITE" id="PS50011"/>
    </source>
</evidence>
<reference evidence="10" key="3">
    <citation type="submission" date="2025-08" db="UniProtKB">
        <authorList>
            <consortium name="RefSeq"/>
        </authorList>
    </citation>
    <scope>IDENTIFICATION</scope>
</reference>
<dbReference type="InterPro" id="IPR050588">
    <property type="entry name" value="WNK_Ser-Thr_kinase"/>
</dbReference>
<dbReference type="Proteomes" id="UP000001554">
    <property type="component" value="Chromosome 2"/>
</dbReference>
<keyword evidence="4" id="KW-0524">Neurogenesis</keyword>
<evidence type="ECO:0000256" key="4">
    <source>
        <dbReference type="ARBA" id="ARBA00022902"/>
    </source>
</evidence>
<dbReference type="GO" id="GO:0035556">
    <property type="term" value="P:intracellular signal transduction"/>
    <property type="evidence" value="ECO:0000318"/>
    <property type="project" value="GO_Central"/>
</dbReference>
<dbReference type="SUPFAM" id="SSF56112">
    <property type="entry name" value="Protein kinase-like (PK-like)"/>
    <property type="match status" value="1"/>
</dbReference>
<dbReference type="GO" id="GO:0005737">
    <property type="term" value="C:cytoplasm"/>
    <property type="evidence" value="ECO:0000318"/>
    <property type="project" value="GO_Central"/>
</dbReference>
<protein>
    <recommendedName>
        <fullName evidence="6">Nuclear receptor-binding protein 2</fullName>
    </recommendedName>
</protein>
<dbReference type="OMA" id="NEVQYAQ"/>
<dbReference type="FunFam" id="1.10.510.10:FF:000266">
    <property type="entry name" value="nuclear receptor-binding protein 2"/>
    <property type="match status" value="1"/>
</dbReference>
<dbReference type="OrthoDB" id="1034557at2759"/>
<feature type="region of interest" description="Disordered" evidence="7">
    <location>
        <begin position="1"/>
        <end position="46"/>
    </location>
</feature>
<dbReference type="PANTHER" id="PTHR13902">
    <property type="entry name" value="SERINE/THREONINE-PROTEIN KINASE WNK WITH NO LYSINE -RELATED"/>
    <property type="match status" value="1"/>
</dbReference>
<feature type="compositionally biased region" description="Basic and acidic residues" evidence="7">
    <location>
        <begin position="421"/>
        <end position="437"/>
    </location>
</feature>
<evidence type="ECO:0000313" key="10">
    <source>
        <dbReference type="RefSeq" id="XP_035666362.1"/>
    </source>
</evidence>
<dbReference type="AlphaFoldDB" id="A0A9J7HY96"/>
<dbReference type="Gene3D" id="3.30.200.20">
    <property type="entry name" value="Phosphorylase Kinase, domain 1"/>
    <property type="match status" value="1"/>
</dbReference>
<reference evidence="10" key="1">
    <citation type="journal article" date="2016" name="Genome Biol. Evol.">
        <title>Conserved non-coding elements in the most distant genera of cephalochordates: the Goldilocks principle.</title>
        <authorList>
            <person name="Yue J.X."/>
            <person name="Kozmikova I."/>
            <person name="Ono H."/>
            <person name="Nossa C.W."/>
            <person name="Kozmik Z."/>
            <person name="Putnam N.H."/>
            <person name="Yu J.K."/>
            <person name="Holland L.Z."/>
        </authorList>
    </citation>
    <scope>NUCLEOTIDE SEQUENCE</scope>
</reference>
<sequence>MPTSSQADSIKGSESPHNSGEDTEDEEESEVLEDSPCGRWQKRREEVKQRDVPGIDAAFLAMDTEEGVEVVWNEVQFSERKSFKVQEDKIRAVFDNLIQLEHCNIVKFHKYWTDGKTDKPRIIFITEYMSSGSLKQFLNKTKKNHKSMNLKAWKRWCTQILSALSYLHSCDPPIIHGNLNCDTIFIQHNGLIKIGSVLQRIDVSDVAPDAIHNHVKTYREEQRHMHFIAPEYGGKAPVNTAVDIYSFGVCALEMAVLEIQPNGEGTFVSKEAIEKAIEKVEDPKQKDFIVKCLTEDPVKRPTARELLFHHVLFEVHSLKLLAAHNFVNKQRILPDNIDELVLSEQDKVLASIHHADGRPSCQLRMCDVPALELEKFLEDVKNGIYPLTAFAMPHPQVSKPRPVSPEVAESEKSATPEPVEMENRRVKKMSCDVKGPEEGQDTLSLTIRIRFEDKMNRQLSCEFKPLEEPLLLANELVEYGFICEQDKEKIAKLIEDHIKQQQQVPPPQVSPPTGVTAVVTTAATAVTTSA</sequence>
<dbReference type="InterPro" id="IPR011009">
    <property type="entry name" value="Kinase-like_dom_sf"/>
</dbReference>
<evidence type="ECO:0000256" key="3">
    <source>
        <dbReference type="ARBA" id="ARBA00022553"/>
    </source>
</evidence>
<feature type="domain" description="Protein kinase" evidence="8">
    <location>
        <begin position="44"/>
        <end position="313"/>
    </location>
</feature>
<dbReference type="GO" id="GO:0012505">
    <property type="term" value="C:endomembrane system"/>
    <property type="evidence" value="ECO:0000318"/>
    <property type="project" value="GO_Central"/>
</dbReference>
<dbReference type="RefSeq" id="XP_035666362.1">
    <property type="nucleotide sequence ID" value="XM_035810469.1"/>
</dbReference>
<gene>
    <name evidence="10" type="primary">LOC118409438</name>
</gene>
<feature type="region of interest" description="Disordered" evidence="7">
    <location>
        <begin position="396"/>
        <end position="437"/>
    </location>
</feature>
<feature type="compositionally biased region" description="Acidic residues" evidence="7">
    <location>
        <begin position="21"/>
        <end position="33"/>
    </location>
</feature>
<dbReference type="FunFam" id="3.30.200.20:FF:000098">
    <property type="entry name" value="Nuclear receptor-binding protein 1"/>
    <property type="match status" value="1"/>
</dbReference>
<dbReference type="GeneID" id="118409438"/>
<dbReference type="PROSITE" id="PS50011">
    <property type="entry name" value="PROTEIN_KINASE_DOM"/>
    <property type="match status" value="1"/>
</dbReference>
<comment type="subcellular location">
    <subcellularLocation>
        <location evidence="1">Cytoplasm</location>
    </subcellularLocation>
</comment>
<keyword evidence="3" id="KW-0597">Phosphoprotein</keyword>
<dbReference type="Pfam" id="PF00069">
    <property type="entry name" value="Pkinase"/>
    <property type="match status" value="1"/>
</dbReference>
<evidence type="ECO:0000256" key="7">
    <source>
        <dbReference type="SAM" id="MobiDB-lite"/>
    </source>
</evidence>